<dbReference type="Proteomes" id="UP000257109">
    <property type="component" value="Unassembled WGS sequence"/>
</dbReference>
<feature type="compositionally biased region" description="Polar residues" evidence="1">
    <location>
        <begin position="17"/>
        <end position="30"/>
    </location>
</feature>
<gene>
    <name evidence="2" type="ORF">CR513_29260</name>
</gene>
<feature type="non-terminal residue" evidence="2">
    <location>
        <position position="1"/>
    </location>
</feature>
<feature type="region of interest" description="Disordered" evidence="1">
    <location>
        <begin position="1"/>
        <end position="30"/>
    </location>
</feature>
<sequence length="93" mass="10132">MGKGRVVKGSVSKEHGQTTGSEGSPQGGLSTIQMEALSSISLKNHRVANILEDQEATMARFLNGLNCGIVNVVEIYQYVELQEMMHQAIKVEQ</sequence>
<dbReference type="OrthoDB" id="1731207at2759"/>
<protein>
    <submittedName>
        <fullName evidence="2">Uncharacterized protein</fullName>
    </submittedName>
</protein>
<organism evidence="2 3">
    <name type="scientific">Mucuna pruriens</name>
    <name type="common">Velvet bean</name>
    <name type="synonym">Dolichos pruriens</name>
    <dbReference type="NCBI Taxonomy" id="157652"/>
    <lineage>
        <taxon>Eukaryota</taxon>
        <taxon>Viridiplantae</taxon>
        <taxon>Streptophyta</taxon>
        <taxon>Embryophyta</taxon>
        <taxon>Tracheophyta</taxon>
        <taxon>Spermatophyta</taxon>
        <taxon>Magnoliopsida</taxon>
        <taxon>eudicotyledons</taxon>
        <taxon>Gunneridae</taxon>
        <taxon>Pentapetalae</taxon>
        <taxon>rosids</taxon>
        <taxon>fabids</taxon>
        <taxon>Fabales</taxon>
        <taxon>Fabaceae</taxon>
        <taxon>Papilionoideae</taxon>
        <taxon>50 kb inversion clade</taxon>
        <taxon>NPAAA clade</taxon>
        <taxon>indigoferoid/millettioid clade</taxon>
        <taxon>Phaseoleae</taxon>
        <taxon>Mucuna</taxon>
    </lineage>
</organism>
<keyword evidence="3" id="KW-1185">Reference proteome</keyword>
<comment type="caution">
    <text evidence="2">The sequence shown here is derived from an EMBL/GenBank/DDBJ whole genome shotgun (WGS) entry which is preliminary data.</text>
</comment>
<accession>A0A371GEY5</accession>
<dbReference type="EMBL" id="QJKJ01005773">
    <property type="protein sequence ID" value="RDX89060.1"/>
    <property type="molecule type" value="Genomic_DNA"/>
</dbReference>
<proteinExistence type="predicted"/>
<evidence type="ECO:0000256" key="1">
    <source>
        <dbReference type="SAM" id="MobiDB-lite"/>
    </source>
</evidence>
<evidence type="ECO:0000313" key="2">
    <source>
        <dbReference type="EMBL" id="RDX89060.1"/>
    </source>
</evidence>
<dbReference type="AlphaFoldDB" id="A0A371GEY5"/>
<reference evidence="2" key="1">
    <citation type="submission" date="2018-05" db="EMBL/GenBank/DDBJ databases">
        <title>Draft genome of Mucuna pruriens seed.</title>
        <authorList>
            <person name="Nnadi N.E."/>
            <person name="Vos R."/>
            <person name="Hasami M.H."/>
            <person name="Devisetty U.K."/>
            <person name="Aguiy J.C."/>
        </authorList>
    </citation>
    <scope>NUCLEOTIDE SEQUENCE [LARGE SCALE GENOMIC DNA]</scope>
    <source>
        <strain evidence="2">JCA_2017</strain>
    </source>
</reference>
<name>A0A371GEY5_MUCPR</name>
<evidence type="ECO:0000313" key="3">
    <source>
        <dbReference type="Proteomes" id="UP000257109"/>
    </source>
</evidence>